<dbReference type="PATRIC" id="fig|1276220.3.peg.118"/>
<accession>S5MAM0</accession>
<dbReference type="STRING" id="1276220.STAIW_v1c01170"/>
<evidence type="ECO:0000313" key="1">
    <source>
        <dbReference type="EMBL" id="AGR40803.1"/>
    </source>
</evidence>
<dbReference type="KEGG" id="stai:STAIW_v1c01170"/>
<reference evidence="1 2" key="1">
    <citation type="journal article" date="2013" name="Genome Biol. Evol.">
        <title>Comparison of metabolic capacities and inference of gene content evolution in mosquito-associated Spiroplasma diminutum and S. taiwanense.</title>
        <authorList>
            <person name="Lo W.S."/>
            <person name="Ku C."/>
            <person name="Chen L.L."/>
            <person name="Chang T.H."/>
            <person name="Kuo C.H."/>
        </authorList>
    </citation>
    <scope>NUCLEOTIDE SEQUENCE [LARGE SCALE GENOMIC DNA]</scope>
    <source>
        <strain evidence="1">CT-1</strain>
    </source>
</reference>
<name>S5MAM0_9MOLU</name>
<keyword evidence="2" id="KW-1185">Reference proteome</keyword>
<evidence type="ECO:0000313" key="2">
    <source>
        <dbReference type="Proteomes" id="UP000014984"/>
    </source>
</evidence>
<dbReference type="EMBL" id="CP005074">
    <property type="protein sequence ID" value="AGR40803.1"/>
    <property type="molecule type" value="Genomic_DNA"/>
</dbReference>
<dbReference type="AlphaFoldDB" id="S5MAM0"/>
<proteinExistence type="predicted"/>
<dbReference type="RefSeq" id="WP_020833942.1">
    <property type="nucleotide sequence ID" value="NC_021846.1"/>
</dbReference>
<organism evidence="1 2">
    <name type="scientific">Spiroplasma taiwanense CT-1</name>
    <dbReference type="NCBI Taxonomy" id="1276220"/>
    <lineage>
        <taxon>Bacteria</taxon>
        <taxon>Bacillati</taxon>
        <taxon>Mycoplasmatota</taxon>
        <taxon>Mollicutes</taxon>
        <taxon>Entomoplasmatales</taxon>
        <taxon>Spiroplasmataceae</taxon>
        <taxon>Spiroplasma</taxon>
    </lineage>
</organism>
<dbReference type="HOGENOM" id="CLU_1282554_0_0_14"/>
<protein>
    <submittedName>
        <fullName evidence="1">Uncharacterized protein</fullName>
    </submittedName>
</protein>
<sequence length="215" mass="25100">MCSISDFSIYLKNKNINHGLYNNLLIHISNSSILFQFLNEMNSVISFAPGTKGGLIFKYGHTDNKEVTLNSLTLNYKTSIQLVFNWYFLNLLRSSLNFDTQQLIAIKKQSEIMDKFKIQNNLNLFNHFSLLRMGENHLNKTLDDIWSIISNVDIGVINNYFNINLTNEQEKIDTSLVKNDFRFSIENSDLNEDYISNIKSIVIYEIMFLLTFLYF</sequence>
<gene>
    <name evidence="1" type="ORF">STAIW_v1c01170</name>
</gene>
<dbReference type="Proteomes" id="UP000014984">
    <property type="component" value="Chromosome"/>
</dbReference>